<sequence length="162" mass="18264">MEKRKQILGLIGWLAITYVAAAVGSAASMDAPALYAQLDRPAWSPPAQLFGPVWTVLYTLMGVAAWLVWRVGTFRETRTALGLFIVQLFFNALWSWLFFVWNLGMVSFAGILLLLGLIFITMISFWNKRPLAGALLIPYLLWVGYASILNYTLWRLNPHILG</sequence>
<feature type="transmembrane region" description="Helical" evidence="6">
    <location>
        <begin position="81"/>
        <end position="99"/>
    </location>
</feature>
<evidence type="ECO:0000256" key="1">
    <source>
        <dbReference type="ARBA" id="ARBA00004141"/>
    </source>
</evidence>
<dbReference type="FunFam" id="1.20.1260.100:FF:000001">
    <property type="entry name" value="translocator protein 2"/>
    <property type="match status" value="1"/>
</dbReference>
<dbReference type="RefSeq" id="WP_092119827.1">
    <property type="nucleotide sequence ID" value="NZ_FMXO01000008.1"/>
</dbReference>
<keyword evidence="8" id="KW-1185">Reference proteome</keyword>
<evidence type="ECO:0000313" key="8">
    <source>
        <dbReference type="Proteomes" id="UP000198771"/>
    </source>
</evidence>
<proteinExistence type="inferred from homology"/>
<gene>
    <name evidence="7" type="ORF">SAMN05660653_01631</name>
</gene>
<evidence type="ECO:0000313" key="7">
    <source>
        <dbReference type="EMBL" id="SDB33921.1"/>
    </source>
</evidence>
<feature type="transmembrane region" description="Helical" evidence="6">
    <location>
        <begin position="133"/>
        <end position="154"/>
    </location>
</feature>
<evidence type="ECO:0000256" key="5">
    <source>
        <dbReference type="ARBA" id="ARBA00023136"/>
    </source>
</evidence>
<evidence type="ECO:0000256" key="3">
    <source>
        <dbReference type="ARBA" id="ARBA00022692"/>
    </source>
</evidence>
<dbReference type="Proteomes" id="UP000198771">
    <property type="component" value="Unassembled WGS sequence"/>
</dbReference>
<evidence type="ECO:0000256" key="4">
    <source>
        <dbReference type="ARBA" id="ARBA00022989"/>
    </source>
</evidence>
<feature type="transmembrane region" description="Helical" evidence="6">
    <location>
        <begin position="7"/>
        <end position="29"/>
    </location>
</feature>
<comment type="similarity">
    <text evidence="2">Belongs to the TspO/BZRP family.</text>
</comment>
<dbReference type="CDD" id="cd15904">
    <property type="entry name" value="TSPO_MBR"/>
    <property type="match status" value="1"/>
</dbReference>
<feature type="transmembrane region" description="Helical" evidence="6">
    <location>
        <begin position="105"/>
        <end position="126"/>
    </location>
</feature>
<accession>A0A1G6CLZ4</accession>
<protein>
    <submittedName>
        <fullName evidence="7">TspO and MBR related proteins</fullName>
    </submittedName>
</protein>
<dbReference type="PIRSF" id="PIRSF005859">
    <property type="entry name" value="PBR"/>
    <property type="match status" value="1"/>
</dbReference>
<name>A0A1G6CLZ4_9BACT</name>
<dbReference type="PANTHER" id="PTHR10057:SF0">
    <property type="entry name" value="TRANSLOCATOR PROTEIN"/>
    <property type="match status" value="1"/>
</dbReference>
<dbReference type="Pfam" id="PF03073">
    <property type="entry name" value="TspO_MBR"/>
    <property type="match status" value="1"/>
</dbReference>
<dbReference type="InterPro" id="IPR038330">
    <property type="entry name" value="TspO/MBR-related_sf"/>
</dbReference>
<keyword evidence="4 6" id="KW-1133">Transmembrane helix</keyword>
<dbReference type="STRING" id="617002.SAMN05660653_01631"/>
<reference evidence="7 8" key="1">
    <citation type="submission" date="2016-10" db="EMBL/GenBank/DDBJ databases">
        <authorList>
            <person name="de Groot N.N."/>
        </authorList>
    </citation>
    <scope>NUCLEOTIDE SEQUENCE [LARGE SCALE GENOMIC DNA]</scope>
    <source>
        <strain evidence="7 8">ASO4-2</strain>
    </source>
</reference>
<dbReference type="GO" id="GO:0016020">
    <property type="term" value="C:membrane"/>
    <property type="evidence" value="ECO:0007669"/>
    <property type="project" value="UniProtKB-SubCell"/>
</dbReference>
<keyword evidence="5 6" id="KW-0472">Membrane</keyword>
<comment type="subcellular location">
    <subcellularLocation>
        <location evidence="1">Membrane</location>
        <topology evidence="1">Multi-pass membrane protein</topology>
    </subcellularLocation>
</comment>
<dbReference type="EMBL" id="FMXO01000008">
    <property type="protein sequence ID" value="SDB33921.1"/>
    <property type="molecule type" value="Genomic_DNA"/>
</dbReference>
<organism evidence="7 8">
    <name type="scientific">Desulfonatronum thiosulfatophilum</name>
    <dbReference type="NCBI Taxonomy" id="617002"/>
    <lineage>
        <taxon>Bacteria</taxon>
        <taxon>Pseudomonadati</taxon>
        <taxon>Thermodesulfobacteriota</taxon>
        <taxon>Desulfovibrionia</taxon>
        <taxon>Desulfovibrionales</taxon>
        <taxon>Desulfonatronaceae</taxon>
        <taxon>Desulfonatronum</taxon>
    </lineage>
</organism>
<dbReference type="AlphaFoldDB" id="A0A1G6CLZ4"/>
<dbReference type="OrthoDB" id="9795496at2"/>
<dbReference type="Gene3D" id="1.20.1260.100">
    <property type="entry name" value="TspO/MBR protein"/>
    <property type="match status" value="1"/>
</dbReference>
<evidence type="ECO:0000256" key="2">
    <source>
        <dbReference type="ARBA" id="ARBA00007524"/>
    </source>
</evidence>
<dbReference type="GO" id="GO:0033013">
    <property type="term" value="P:tetrapyrrole metabolic process"/>
    <property type="evidence" value="ECO:0007669"/>
    <property type="project" value="UniProtKB-ARBA"/>
</dbReference>
<dbReference type="InterPro" id="IPR004307">
    <property type="entry name" value="TspO_MBR"/>
</dbReference>
<feature type="transmembrane region" description="Helical" evidence="6">
    <location>
        <begin position="49"/>
        <end position="69"/>
    </location>
</feature>
<keyword evidence="3 6" id="KW-0812">Transmembrane</keyword>
<dbReference type="PANTHER" id="PTHR10057">
    <property type="entry name" value="PERIPHERAL-TYPE BENZODIAZEPINE RECEPTOR"/>
    <property type="match status" value="1"/>
</dbReference>
<evidence type="ECO:0000256" key="6">
    <source>
        <dbReference type="SAM" id="Phobius"/>
    </source>
</evidence>